<dbReference type="Proteomes" id="UP000269721">
    <property type="component" value="Unassembled WGS sequence"/>
</dbReference>
<evidence type="ECO:0000313" key="3">
    <source>
        <dbReference type="Proteomes" id="UP000269721"/>
    </source>
</evidence>
<reference evidence="3" key="1">
    <citation type="journal article" date="2018" name="Nat. Microbiol.">
        <title>Leveraging single-cell genomics to expand the fungal tree of life.</title>
        <authorList>
            <person name="Ahrendt S.R."/>
            <person name="Quandt C.A."/>
            <person name="Ciobanu D."/>
            <person name="Clum A."/>
            <person name="Salamov A."/>
            <person name="Andreopoulos B."/>
            <person name="Cheng J.F."/>
            <person name="Woyke T."/>
            <person name="Pelin A."/>
            <person name="Henrissat B."/>
            <person name="Reynolds N.K."/>
            <person name="Benny G.L."/>
            <person name="Smith M.E."/>
            <person name="James T.Y."/>
            <person name="Grigoriev I.V."/>
        </authorList>
    </citation>
    <scope>NUCLEOTIDE SEQUENCE [LARGE SCALE GENOMIC DNA]</scope>
</reference>
<evidence type="ECO:0000313" key="2">
    <source>
        <dbReference type="EMBL" id="RKO89227.1"/>
    </source>
</evidence>
<feature type="region of interest" description="Disordered" evidence="1">
    <location>
        <begin position="1"/>
        <end position="46"/>
    </location>
</feature>
<keyword evidence="3" id="KW-1185">Reference proteome</keyword>
<gene>
    <name evidence="2" type="ORF">BDK51DRAFT_37735</name>
</gene>
<proteinExistence type="predicted"/>
<accession>A0A4V1IR90</accession>
<name>A0A4V1IR90_9FUNG</name>
<dbReference type="AlphaFoldDB" id="A0A4V1IR90"/>
<organism evidence="2 3">
    <name type="scientific">Blyttiomyces helicus</name>
    <dbReference type="NCBI Taxonomy" id="388810"/>
    <lineage>
        <taxon>Eukaryota</taxon>
        <taxon>Fungi</taxon>
        <taxon>Fungi incertae sedis</taxon>
        <taxon>Chytridiomycota</taxon>
        <taxon>Chytridiomycota incertae sedis</taxon>
        <taxon>Chytridiomycetes</taxon>
        <taxon>Chytridiomycetes incertae sedis</taxon>
        <taxon>Blyttiomyces</taxon>
    </lineage>
</organism>
<sequence length="205" mass="23261">MKRERGLQRIRYRRKDGRTGGGAPACCPRVPAGSPDDQAGKRRTASGEELAEDYLGFGGPEQSQVDLTAEREQRQGAVGFQRADHVDRDSRFEEAELDDGRRRRQVFPHQRSSRMTSLERAGLEKTGEVRSRRSYPILLLLGTRVDLHVPKVREEMRNARDQKVERVLRQRLANLKYGRFHAGDHRRLARNSVLGPSLHGGDKAA</sequence>
<evidence type="ECO:0000256" key="1">
    <source>
        <dbReference type="SAM" id="MobiDB-lite"/>
    </source>
</evidence>
<protein>
    <submittedName>
        <fullName evidence="2">Uncharacterized protein</fullName>
    </submittedName>
</protein>
<dbReference type="EMBL" id="KZ996214">
    <property type="protein sequence ID" value="RKO89227.1"/>
    <property type="molecule type" value="Genomic_DNA"/>
</dbReference>